<gene>
    <name evidence="1" type="ORF">OL497_07830</name>
</gene>
<evidence type="ECO:0000313" key="2">
    <source>
        <dbReference type="Proteomes" id="UP001207742"/>
    </source>
</evidence>
<name>A0ABT3IIL9_9BACT</name>
<sequence>MQPTYSEVKAGWDRAAATDPNPAIHPAGAHGNIAYNESGEKDSQYIIATLLRYGFVDLSNDSIIDFGSGNGRVTKPISHQFKKVYAVDFSYSMLQQLPQEGNIVPVLAVDNWFGLSELVDYAFSISVFIHNNFDSGVKVMKSISDNLKSGGLALLQIPIYDQNTIGQHWTDVSTWTIDQLTSACEFAGFEMVEVVTNPGTFAYDKIGPNHHCLQVLRKL</sequence>
<dbReference type="SUPFAM" id="SSF53335">
    <property type="entry name" value="S-adenosyl-L-methionine-dependent methyltransferases"/>
    <property type="match status" value="1"/>
</dbReference>
<dbReference type="RefSeq" id="WP_264729315.1">
    <property type="nucleotide sequence ID" value="NZ_JAPDNR010000001.1"/>
</dbReference>
<evidence type="ECO:0000313" key="1">
    <source>
        <dbReference type="EMBL" id="MCW3483796.1"/>
    </source>
</evidence>
<dbReference type="EMBL" id="JAPDNS010000001">
    <property type="protein sequence ID" value="MCW3483796.1"/>
    <property type="molecule type" value="Genomic_DNA"/>
</dbReference>
<dbReference type="CDD" id="cd02440">
    <property type="entry name" value="AdoMet_MTases"/>
    <property type="match status" value="1"/>
</dbReference>
<dbReference type="GO" id="GO:0008168">
    <property type="term" value="F:methyltransferase activity"/>
    <property type="evidence" value="ECO:0007669"/>
    <property type="project" value="UniProtKB-KW"/>
</dbReference>
<organism evidence="1 2">
    <name type="scientific">Chitinophaga nivalis</name>
    <dbReference type="NCBI Taxonomy" id="2991709"/>
    <lineage>
        <taxon>Bacteria</taxon>
        <taxon>Pseudomonadati</taxon>
        <taxon>Bacteroidota</taxon>
        <taxon>Chitinophagia</taxon>
        <taxon>Chitinophagales</taxon>
        <taxon>Chitinophagaceae</taxon>
        <taxon>Chitinophaga</taxon>
    </lineage>
</organism>
<proteinExistence type="predicted"/>
<dbReference type="Gene3D" id="3.40.50.150">
    <property type="entry name" value="Vaccinia Virus protein VP39"/>
    <property type="match status" value="1"/>
</dbReference>
<keyword evidence="1" id="KW-0808">Transferase</keyword>
<comment type="caution">
    <text evidence="1">The sequence shown here is derived from an EMBL/GenBank/DDBJ whole genome shotgun (WGS) entry which is preliminary data.</text>
</comment>
<accession>A0ABT3IIL9</accession>
<keyword evidence="2" id="KW-1185">Reference proteome</keyword>
<protein>
    <submittedName>
        <fullName evidence="1">Class I SAM-dependent methyltransferase</fullName>
    </submittedName>
</protein>
<dbReference type="Pfam" id="PF13489">
    <property type="entry name" value="Methyltransf_23"/>
    <property type="match status" value="1"/>
</dbReference>
<reference evidence="1 2" key="1">
    <citation type="submission" date="2022-10" db="EMBL/GenBank/DDBJ databases">
        <title>Chitinophaga nivalis PC15 sp. nov., isolated from Pyeongchang county, South Korea.</title>
        <authorList>
            <person name="Trinh H.N."/>
        </authorList>
    </citation>
    <scope>NUCLEOTIDE SEQUENCE [LARGE SCALE GENOMIC DNA]</scope>
    <source>
        <strain evidence="1 2">PC14</strain>
    </source>
</reference>
<dbReference type="PANTHER" id="PTHR43861">
    <property type="entry name" value="TRANS-ACONITATE 2-METHYLTRANSFERASE-RELATED"/>
    <property type="match status" value="1"/>
</dbReference>
<dbReference type="InterPro" id="IPR029063">
    <property type="entry name" value="SAM-dependent_MTases_sf"/>
</dbReference>
<dbReference type="GO" id="GO:0032259">
    <property type="term" value="P:methylation"/>
    <property type="evidence" value="ECO:0007669"/>
    <property type="project" value="UniProtKB-KW"/>
</dbReference>
<keyword evidence="1" id="KW-0489">Methyltransferase</keyword>
<dbReference type="Proteomes" id="UP001207742">
    <property type="component" value="Unassembled WGS sequence"/>
</dbReference>